<gene>
    <name evidence="4" type="ORF">K7X08_017973</name>
</gene>
<evidence type="ECO:0000256" key="2">
    <source>
        <dbReference type="SAM" id="MobiDB-lite"/>
    </source>
</evidence>
<evidence type="ECO:0000313" key="5">
    <source>
        <dbReference type="Proteomes" id="UP001152561"/>
    </source>
</evidence>
<dbReference type="Gene3D" id="3.40.50.1000">
    <property type="entry name" value="HAD superfamily/HAD-like"/>
    <property type="match status" value="1"/>
</dbReference>
<dbReference type="GO" id="GO:0015031">
    <property type="term" value="P:protein transport"/>
    <property type="evidence" value="ECO:0007669"/>
    <property type="project" value="UniProtKB-KW"/>
</dbReference>
<dbReference type="SUPFAM" id="SSF56784">
    <property type="entry name" value="HAD-like"/>
    <property type="match status" value="1"/>
</dbReference>
<dbReference type="InterPro" id="IPR050365">
    <property type="entry name" value="TIM50"/>
</dbReference>
<dbReference type="Proteomes" id="UP001152561">
    <property type="component" value="Unassembled WGS sequence"/>
</dbReference>
<keyword evidence="1" id="KW-0496">Mitochondrion</keyword>
<dbReference type="InterPro" id="IPR023214">
    <property type="entry name" value="HAD_sf"/>
</dbReference>
<dbReference type="AlphaFoldDB" id="A0A9Q1LXJ1"/>
<dbReference type="InterPro" id="IPR004274">
    <property type="entry name" value="FCP1_dom"/>
</dbReference>
<comment type="caution">
    <text evidence="4">The sequence shown here is derived from an EMBL/GenBank/DDBJ whole genome shotgun (WGS) entry which is preliminary data.</text>
</comment>
<proteinExistence type="inferred from homology"/>
<evidence type="ECO:0000259" key="3">
    <source>
        <dbReference type="PROSITE" id="PS50969"/>
    </source>
</evidence>
<reference evidence="5" key="1">
    <citation type="journal article" date="2023" name="Proc. Natl. Acad. Sci. U.S.A.">
        <title>Genomic and structural basis for evolution of tropane alkaloid biosynthesis.</title>
        <authorList>
            <person name="Wanga Y.-J."/>
            <person name="Taina T."/>
            <person name="Yua J.-Y."/>
            <person name="Lia J."/>
            <person name="Xua B."/>
            <person name="Chenc J."/>
            <person name="D'Auriad J.C."/>
            <person name="Huanga J.-P."/>
            <person name="Huanga S.-X."/>
        </authorList>
    </citation>
    <scope>NUCLEOTIDE SEQUENCE [LARGE SCALE GENOMIC DNA]</scope>
    <source>
        <strain evidence="5">cv. KIB-2019</strain>
    </source>
</reference>
<comment type="subunit">
    <text evidence="1">Component of the TIM23 complex.</text>
</comment>
<evidence type="ECO:0000256" key="1">
    <source>
        <dbReference type="RuleBase" id="RU365079"/>
    </source>
</evidence>
<dbReference type="OrthoDB" id="277011at2759"/>
<feature type="domain" description="FCP1 homology" evidence="3">
    <location>
        <begin position="1"/>
        <end position="50"/>
    </location>
</feature>
<comment type="function">
    <text evidence="1">Essential component of the TIM23 complex, a complex that mediates the translocation of transit peptide-containing proteins across the mitochondrial inner membrane.</text>
</comment>
<dbReference type="GO" id="GO:0005744">
    <property type="term" value="C:TIM23 mitochondrial import inner membrane translocase complex"/>
    <property type="evidence" value="ECO:0007669"/>
    <property type="project" value="UniProtKB-UniRule"/>
</dbReference>
<comment type="subcellular location">
    <subcellularLocation>
        <location evidence="1">Mitochondrion inner membrane</location>
        <topology evidence="1">Single-pass membrane protein</topology>
    </subcellularLocation>
</comment>
<keyword evidence="1" id="KW-0653">Protein transport</keyword>
<dbReference type="PANTHER" id="PTHR12210">
    <property type="entry name" value="DULLARD PROTEIN PHOSPHATASE"/>
    <property type="match status" value="1"/>
</dbReference>
<dbReference type="InterPro" id="IPR036412">
    <property type="entry name" value="HAD-like_sf"/>
</dbReference>
<accession>A0A9Q1LXJ1</accession>
<comment type="similarity">
    <text evidence="1">Belongs to the TIM50 family.</text>
</comment>
<keyword evidence="1" id="KW-0811">Translocation</keyword>
<evidence type="ECO:0000313" key="4">
    <source>
        <dbReference type="EMBL" id="KAJ8545390.1"/>
    </source>
</evidence>
<name>A0A9Q1LXJ1_9SOLA</name>
<dbReference type="EMBL" id="JAJAGQ010000013">
    <property type="protein sequence ID" value="KAJ8545390.1"/>
    <property type="molecule type" value="Genomic_DNA"/>
</dbReference>
<keyword evidence="1" id="KW-0813">Transport</keyword>
<dbReference type="Pfam" id="PF03031">
    <property type="entry name" value="NIF"/>
    <property type="match status" value="1"/>
</dbReference>
<sequence length="155" mass="16747">MGRDMMRVVIVDDNPNSYLFQPQNAIPIRPFTDDLGDGELKKLTEFLSGCVEVEDMRDAVKVYHAEEEEEFGSIPMMSMAVLGSGNCFEKPRLPPTDGIAAGGGEIACSSTSASSRSIGSRRRMGISGNNVDGGRGKTCPSVMLFKDILPSLVLR</sequence>
<dbReference type="PROSITE" id="PS50969">
    <property type="entry name" value="FCP1"/>
    <property type="match status" value="1"/>
</dbReference>
<keyword evidence="1" id="KW-0809">Transit peptide</keyword>
<feature type="region of interest" description="Disordered" evidence="2">
    <location>
        <begin position="110"/>
        <end position="132"/>
    </location>
</feature>
<organism evidence="4 5">
    <name type="scientific">Anisodus acutangulus</name>
    <dbReference type="NCBI Taxonomy" id="402998"/>
    <lineage>
        <taxon>Eukaryota</taxon>
        <taxon>Viridiplantae</taxon>
        <taxon>Streptophyta</taxon>
        <taxon>Embryophyta</taxon>
        <taxon>Tracheophyta</taxon>
        <taxon>Spermatophyta</taxon>
        <taxon>Magnoliopsida</taxon>
        <taxon>eudicotyledons</taxon>
        <taxon>Gunneridae</taxon>
        <taxon>Pentapetalae</taxon>
        <taxon>asterids</taxon>
        <taxon>lamiids</taxon>
        <taxon>Solanales</taxon>
        <taxon>Solanaceae</taxon>
        <taxon>Solanoideae</taxon>
        <taxon>Hyoscyameae</taxon>
        <taxon>Anisodus</taxon>
    </lineage>
</organism>
<protein>
    <recommendedName>
        <fullName evidence="1">Mitochondrial import inner membrane translocase subunit TIM50</fullName>
    </recommendedName>
</protein>
<keyword evidence="5" id="KW-1185">Reference proteome</keyword>